<comment type="caution">
    <text evidence="2">The sequence shown here is derived from an EMBL/GenBank/DDBJ whole genome shotgun (WGS) entry which is preliminary data.</text>
</comment>
<keyword evidence="3" id="KW-1185">Reference proteome</keyword>
<dbReference type="Proteomes" id="UP001300496">
    <property type="component" value="Unassembled WGS sequence"/>
</dbReference>
<sequence length="90" mass="9500">MSSELSIPRTAVALGITDPVELARAELKATLAAIEVKANVPKRLSVVADRRVAEARRFTNQNPTAATAAVAGVAAAVGFIVWGIVRLYTR</sequence>
<name>A0ABT2PD19_9MICO</name>
<evidence type="ECO:0000313" key="3">
    <source>
        <dbReference type="Proteomes" id="UP001300496"/>
    </source>
</evidence>
<proteinExistence type="predicted"/>
<gene>
    <name evidence="2" type="ORF">N4R40_09110</name>
</gene>
<keyword evidence="1" id="KW-0812">Transmembrane</keyword>
<evidence type="ECO:0008006" key="4">
    <source>
        <dbReference type="Google" id="ProtNLM"/>
    </source>
</evidence>
<keyword evidence="1" id="KW-1133">Transmembrane helix</keyword>
<organism evidence="2 3">
    <name type="scientific">Microbacterium memoriense</name>
    <dbReference type="NCBI Taxonomy" id="2978350"/>
    <lineage>
        <taxon>Bacteria</taxon>
        <taxon>Bacillati</taxon>
        <taxon>Actinomycetota</taxon>
        <taxon>Actinomycetes</taxon>
        <taxon>Micrococcales</taxon>
        <taxon>Microbacteriaceae</taxon>
        <taxon>Microbacterium</taxon>
    </lineage>
</organism>
<keyword evidence="1" id="KW-0472">Membrane</keyword>
<accession>A0ABT2PD19</accession>
<evidence type="ECO:0000313" key="2">
    <source>
        <dbReference type="EMBL" id="MCT9002520.1"/>
    </source>
</evidence>
<protein>
    <recommendedName>
        <fullName evidence="4">DUF3618 domain-containing protein</fullName>
    </recommendedName>
</protein>
<dbReference type="RefSeq" id="WP_261607049.1">
    <property type="nucleotide sequence ID" value="NZ_JAODOR010000010.1"/>
</dbReference>
<dbReference type="EMBL" id="JAODOR010000010">
    <property type="protein sequence ID" value="MCT9002520.1"/>
    <property type="molecule type" value="Genomic_DNA"/>
</dbReference>
<feature type="transmembrane region" description="Helical" evidence="1">
    <location>
        <begin position="65"/>
        <end position="85"/>
    </location>
</feature>
<evidence type="ECO:0000256" key="1">
    <source>
        <dbReference type="SAM" id="Phobius"/>
    </source>
</evidence>
<reference evidence="2 3" key="1">
    <citation type="journal article" date="2024" name="Int. J. Syst. Evol. Microbiol.">
        <title>Microbacterium memoriense sp. nov., a member of the Actinomycetota from marine beach sediment of the north coast of Portugal.</title>
        <authorList>
            <person name="Santos J.D.N.D."/>
            <person name="Klimek D."/>
            <person name="Calusinska M."/>
            <person name="Lobo-da-Cunha A."/>
            <person name="Catita J."/>
            <person name="Goncalves H."/>
            <person name="Gonzalez I."/>
            <person name="Lage O.M."/>
        </authorList>
    </citation>
    <scope>NUCLEOTIDE SEQUENCE [LARGE SCALE GENOMIC DNA]</scope>
    <source>
        <strain evidence="2 3">PMIC_1C1B</strain>
    </source>
</reference>